<sequence length="800" mass="86669">MAGSGTIYTNVGSHWRLSVSWTATQNVSNNSSTVTAKIYWEALNGYGRVNSSMTRSGKITIDGTDYSFSATPSLNPNQKKLLATKSKTVKHSGNGSGSVRISGEFSPQVTLQGVMRTRITISAKTFSLPTIPRASTMSSSASLTAGSNRTVTVNRASSTFSHTVYLDIKNRSGSWVNITRVDLSTSQTSKSTSFTSTEFENIFKQLDGRTSADVRWNVNTYSGSSRVGTTTYNGTCTIPSLTSVSSTNGQGGSATNVYVDQTFTIGLNRSNSSFTHTVEISTGNYRKTITGVGTSTSWTPSASEQSSIYSQLGQSSSNSANIRVTAYYGNTQVGIPTNKTFTYVANPSTNKPVFTANGVTYKDVNTITTAITTNDQVIVQNKSNLQVTIPSSSSATAQNSAVMKTYSVTVNGVTKTENYSTSDVVISFGTVSSPSNTNITIKATDSRGFSTSVTRAVTIVPYSNPNISVSVTRNNGFEAATNLAKTVTLKPLNVGSTNKNSLKSLKFRWKLASASAWGQWWNLLKTGGPTVYTVEQTITLSELMTFNLQIEAVDQLSTVTKDYVISAGRPIQFFDPDLKAVGFFDFPSKEYSIKINGTVEFGQNIYAGATEGSGAMFLNNSDVTGLNGLYFNDPANVRGEGLMWAKTGTPENSANVADYDWNRVMDGVGYLNDNVVFTDRQGLEELWSGYQYMHARQTITPSRAISKCPNGWIMVWSRYDRGEPYNSFWNFIYVPKRFSNLTAGGMVQSLGADPTTGAGGVDKIQPVFKYIYVTDTTIVGHNQNSVSPNNTSVLRYVYTW</sequence>
<dbReference type="Proteomes" id="UP000010364">
    <property type="component" value="Segment"/>
</dbReference>
<accession>L0L8X6</accession>
<dbReference type="EMBL" id="JX238501">
    <property type="protein sequence ID" value="AGB62588.1"/>
    <property type="molecule type" value="Genomic_DNA"/>
</dbReference>
<reference evidence="1" key="1">
    <citation type="submission" date="2013-11" db="EMBL/GenBank/DDBJ databases">
        <title>Discovery of phiAGATE novel phage infecting Bacillus pumilus leads to new insights in phylogeny of subfamily Spounavirinae.</title>
        <authorList>
            <person name="Barylski J."/>
            <person name="Nowicki G."/>
            <person name="Gozdzicka-Jozefiak A."/>
        </authorList>
    </citation>
    <scope>NUCLEOTIDE SEQUENCE [LARGE SCALE GENOMIC DNA]</scope>
</reference>
<evidence type="ECO:0000313" key="1">
    <source>
        <dbReference type="EMBL" id="AGB62588.1"/>
    </source>
</evidence>
<dbReference type="OrthoDB" id="834at10239"/>
<dbReference type="InterPro" id="IPR008577">
    <property type="entry name" value="DUF859"/>
</dbReference>
<keyword evidence="2" id="KW-1185">Reference proteome</keyword>
<evidence type="ECO:0000313" key="2">
    <source>
        <dbReference type="Proteomes" id="UP000010364"/>
    </source>
</evidence>
<organism evidence="1 2">
    <name type="scientific">Bacillus phage phiAGATE</name>
    <dbReference type="NCBI Taxonomy" id="1204533"/>
    <lineage>
        <taxon>Viruses</taxon>
        <taxon>Duplodnaviria</taxon>
        <taxon>Heunggongvirae</taxon>
        <taxon>Uroviricota</taxon>
        <taxon>Caudoviricetes</taxon>
        <taxon>Herelleviridae</taxon>
        <taxon>Bastillevirinae</taxon>
        <taxon>Agatevirus</taxon>
        <taxon>Agatevirus agate</taxon>
    </lineage>
</organism>
<dbReference type="KEGG" id="vg:14516065"/>
<proteinExistence type="predicted"/>
<dbReference type="RefSeq" id="YP_007349181.1">
    <property type="nucleotide sequence ID" value="NC_020081.2"/>
</dbReference>
<protein>
    <submittedName>
        <fullName evidence="1">Minor structural protein 2</fullName>
    </submittedName>
</protein>
<dbReference type="Pfam" id="PF05895">
    <property type="entry name" value="DUF859"/>
    <property type="match status" value="2"/>
</dbReference>
<dbReference type="GeneID" id="14516065"/>
<name>L0L8X6_9CAUD</name>